<evidence type="ECO:0000313" key="6">
    <source>
        <dbReference type="Proteomes" id="UP000320333"/>
    </source>
</evidence>
<gene>
    <name evidence="5" type="ORF">CcCBS67573_g04265</name>
</gene>
<dbReference type="Gene3D" id="1.20.5.170">
    <property type="match status" value="1"/>
</dbReference>
<evidence type="ECO:0000256" key="3">
    <source>
        <dbReference type="SAM" id="Coils"/>
    </source>
</evidence>
<dbReference type="InterPro" id="IPR050936">
    <property type="entry name" value="AP-1-like"/>
</dbReference>
<name>A0A507FFF1_9FUNG</name>
<organism evidence="5 6">
    <name type="scientific">Chytriomyces confervae</name>
    <dbReference type="NCBI Taxonomy" id="246404"/>
    <lineage>
        <taxon>Eukaryota</taxon>
        <taxon>Fungi</taxon>
        <taxon>Fungi incertae sedis</taxon>
        <taxon>Chytridiomycota</taxon>
        <taxon>Chytridiomycota incertae sedis</taxon>
        <taxon>Chytridiomycetes</taxon>
        <taxon>Chytridiales</taxon>
        <taxon>Chytriomycetaceae</taxon>
        <taxon>Chytriomyces</taxon>
    </lineage>
</organism>
<dbReference type="GO" id="GO:0001228">
    <property type="term" value="F:DNA-binding transcription activator activity, RNA polymerase II-specific"/>
    <property type="evidence" value="ECO:0007669"/>
    <property type="project" value="TreeGrafter"/>
</dbReference>
<accession>A0A507FFF1</accession>
<keyword evidence="3" id="KW-0175">Coiled coil</keyword>
<dbReference type="Proteomes" id="UP000320333">
    <property type="component" value="Unassembled WGS sequence"/>
</dbReference>
<dbReference type="CDD" id="cd14688">
    <property type="entry name" value="bZIP_YAP"/>
    <property type="match status" value="1"/>
</dbReference>
<proteinExistence type="predicted"/>
<comment type="caution">
    <text evidence="5">The sequence shown here is derived from an EMBL/GenBank/DDBJ whole genome shotgun (WGS) entry which is preliminary data.</text>
</comment>
<dbReference type="PANTHER" id="PTHR40621:SF6">
    <property type="entry name" value="AP-1-LIKE TRANSCRIPTION FACTOR YAP1-RELATED"/>
    <property type="match status" value="1"/>
</dbReference>
<feature type="region of interest" description="Disordered" evidence="4">
    <location>
        <begin position="1"/>
        <end position="24"/>
    </location>
</feature>
<dbReference type="PANTHER" id="PTHR40621">
    <property type="entry name" value="TRANSCRIPTION FACTOR KAPC-RELATED"/>
    <property type="match status" value="1"/>
</dbReference>
<dbReference type="InterPro" id="IPR046347">
    <property type="entry name" value="bZIP_sf"/>
</dbReference>
<keyword evidence="2" id="KW-0539">Nucleus</keyword>
<sequence length="386" mass="43696">MNETRGRKKTNAEPVNKKQAQVRAAQRAFQERKRLHVERLEKRVQELEAANAALALANKSANNPTFCANCLAAIQGEPAKKGLDPVSNPIHFVNTDVITHVHGLHSFNSATMDVEVPFDSKFTPALLQMDASANLSTQLLSSEPSLESNTPTLSAFNNEDWLEQDSMSNERQQPQPACKSAVEMFGPVHCEFVRYVINSIPSLRDFGYASTLLDIFEEQAHFTDKAKVQRSMVLLMQNWVKMIEHIKDPAERRIIYEMDEIFHEINRDHMRYFYALGAKAAENFAKSRTTSVLQLTAESESLRKRLNLIPSFKNAGHLIDELCAVYFQSSDIEWGFFRAGMLCEQLQDICTTSDDRASFLATLDSVAFEDWDQLHEALNEPNLHGN</sequence>
<evidence type="ECO:0000313" key="5">
    <source>
        <dbReference type="EMBL" id="TPX74465.1"/>
    </source>
</evidence>
<evidence type="ECO:0000256" key="1">
    <source>
        <dbReference type="ARBA" id="ARBA00004123"/>
    </source>
</evidence>
<comment type="subcellular location">
    <subcellularLocation>
        <location evidence="1">Nucleus</location>
    </subcellularLocation>
</comment>
<evidence type="ECO:0008006" key="7">
    <source>
        <dbReference type="Google" id="ProtNLM"/>
    </source>
</evidence>
<protein>
    <recommendedName>
        <fullName evidence="7">BZIP domain-containing protein</fullName>
    </recommendedName>
</protein>
<dbReference type="EMBL" id="QEAP01000124">
    <property type="protein sequence ID" value="TPX74465.1"/>
    <property type="molecule type" value="Genomic_DNA"/>
</dbReference>
<evidence type="ECO:0000256" key="2">
    <source>
        <dbReference type="ARBA" id="ARBA00023242"/>
    </source>
</evidence>
<keyword evidence="6" id="KW-1185">Reference proteome</keyword>
<dbReference type="GO" id="GO:0090575">
    <property type="term" value="C:RNA polymerase II transcription regulator complex"/>
    <property type="evidence" value="ECO:0007669"/>
    <property type="project" value="TreeGrafter"/>
</dbReference>
<reference evidence="5 6" key="1">
    <citation type="journal article" date="2019" name="Sci. Rep.">
        <title>Comparative genomics of chytrid fungi reveal insights into the obligate biotrophic and pathogenic lifestyle of Synchytrium endobioticum.</title>
        <authorList>
            <person name="van de Vossenberg B.T.L.H."/>
            <person name="Warris S."/>
            <person name="Nguyen H.D.T."/>
            <person name="van Gent-Pelzer M.P.E."/>
            <person name="Joly D.L."/>
            <person name="van de Geest H.C."/>
            <person name="Bonants P.J.M."/>
            <person name="Smith D.S."/>
            <person name="Levesque C.A."/>
            <person name="van der Lee T.A.J."/>
        </authorList>
    </citation>
    <scope>NUCLEOTIDE SEQUENCE [LARGE SCALE GENOMIC DNA]</scope>
    <source>
        <strain evidence="5 6">CBS 675.73</strain>
    </source>
</reference>
<feature type="coiled-coil region" evidence="3">
    <location>
        <begin position="30"/>
        <end position="57"/>
    </location>
</feature>
<dbReference type="AlphaFoldDB" id="A0A507FFF1"/>
<dbReference type="OrthoDB" id="2129185at2759"/>
<dbReference type="SUPFAM" id="SSF57959">
    <property type="entry name" value="Leucine zipper domain"/>
    <property type="match status" value="1"/>
</dbReference>
<dbReference type="GO" id="GO:0000976">
    <property type="term" value="F:transcription cis-regulatory region binding"/>
    <property type="evidence" value="ECO:0007669"/>
    <property type="project" value="InterPro"/>
</dbReference>
<evidence type="ECO:0000256" key="4">
    <source>
        <dbReference type="SAM" id="MobiDB-lite"/>
    </source>
</evidence>